<name>A0A160NWN0_STRLU</name>
<proteinExistence type="predicted"/>
<reference evidence="1 2" key="1">
    <citation type="journal article" date="2016" name="Genome Announc.">
        <title>Complete Genome Sequence of Thiostrepton-Producing Streptomyces laurentii ATCC 31255.</title>
        <authorList>
            <person name="Doi K."/>
            <person name="Fujino Y."/>
            <person name="Nagayoshi Y."/>
            <person name="Ohshima T."/>
            <person name="Ogata S."/>
        </authorList>
    </citation>
    <scope>NUCLEOTIDE SEQUENCE [LARGE SCALE GENOMIC DNA]</scope>
    <source>
        <strain evidence="1 2">ATCC 31255</strain>
    </source>
</reference>
<accession>A0A160NWN0</accession>
<dbReference type="AlphaFoldDB" id="A0A160NWN0"/>
<organism evidence="1 2">
    <name type="scientific">Streptomyces laurentii</name>
    <dbReference type="NCBI Taxonomy" id="39478"/>
    <lineage>
        <taxon>Bacteria</taxon>
        <taxon>Bacillati</taxon>
        <taxon>Actinomycetota</taxon>
        <taxon>Actinomycetes</taxon>
        <taxon>Kitasatosporales</taxon>
        <taxon>Streptomycetaceae</taxon>
        <taxon>Streptomyces</taxon>
    </lineage>
</organism>
<dbReference type="EMBL" id="AP017424">
    <property type="protein sequence ID" value="BAU83129.1"/>
    <property type="molecule type" value="Genomic_DNA"/>
</dbReference>
<sequence length="82" mass="8643">MKFRPNRSGINSLMKTPSSGAEVRRIAERIASAATSTTGGDFRVDSALGTHRWRAAVIGNYTKHGDAEGTRRALLGGLDGAA</sequence>
<protein>
    <submittedName>
        <fullName evidence="1">Uncharacterized protein</fullName>
    </submittedName>
</protein>
<keyword evidence="2" id="KW-1185">Reference proteome</keyword>
<dbReference type="Proteomes" id="UP000217676">
    <property type="component" value="Chromosome"/>
</dbReference>
<gene>
    <name evidence="1" type="ORF">SLA_2196</name>
</gene>
<dbReference type="KEGG" id="slau:SLA_2196"/>
<evidence type="ECO:0000313" key="2">
    <source>
        <dbReference type="Proteomes" id="UP000217676"/>
    </source>
</evidence>
<evidence type="ECO:0000313" key="1">
    <source>
        <dbReference type="EMBL" id="BAU83129.1"/>
    </source>
</evidence>